<keyword evidence="13 14" id="KW-0424">Laminin EGF-like domain</keyword>
<evidence type="ECO:0000256" key="5">
    <source>
        <dbReference type="ARBA" id="ARBA00022729"/>
    </source>
</evidence>
<dbReference type="InterPro" id="IPR056863">
    <property type="entry name" value="LMN_ATRN_NET-like_EGF"/>
</dbReference>
<evidence type="ECO:0000256" key="1">
    <source>
        <dbReference type="ARBA" id="ARBA00004302"/>
    </source>
</evidence>
<evidence type="ECO:0000256" key="8">
    <source>
        <dbReference type="ARBA" id="ARBA00022869"/>
    </source>
</evidence>
<dbReference type="FunFam" id="2.10.25.10:FF:000130">
    <property type="entry name" value="Laminin subunit beta 1"/>
    <property type="match status" value="1"/>
</dbReference>
<feature type="coiled-coil region" evidence="15">
    <location>
        <begin position="1923"/>
        <end position="2187"/>
    </location>
</feature>
<comment type="caution">
    <text evidence="14">Lacks conserved residue(s) required for the propagation of feature annotation.</text>
</comment>
<evidence type="ECO:0000256" key="17">
    <source>
        <dbReference type="SAM" id="SignalP"/>
    </source>
</evidence>
<dbReference type="GO" id="GO:0007155">
    <property type="term" value="P:cell adhesion"/>
    <property type="evidence" value="ECO:0007669"/>
    <property type="project" value="UniProtKB-KW"/>
</dbReference>
<feature type="disulfide bond" evidence="14">
    <location>
        <begin position="507"/>
        <end position="516"/>
    </location>
</feature>
<dbReference type="GO" id="GO:0005576">
    <property type="term" value="C:extracellular region"/>
    <property type="evidence" value="ECO:0007669"/>
    <property type="project" value="UniProtKB-ARBA"/>
</dbReference>
<feature type="disulfide bond" evidence="14">
    <location>
        <begin position="1151"/>
        <end position="1168"/>
    </location>
</feature>
<dbReference type="InterPro" id="IPR013320">
    <property type="entry name" value="ConA-like_dom_sf"/>
</dbReference>
<keyword evidence="10 15" id="KW-0175">Coiled coil</keyword>
<keyword evidence="7" id="KW-0802">TPR repeat</keyword>
<evidence type="ECO:0000256" key="6">
    <source>
        <dbReference type="ARBA" id="ARBA00022737"/>
    </source>
</evidence>
<keyword evidence="4" id="KW-0272">Extracellular matrix</keyword>
<dbReference type="Gene3D" id="2.60.120.200">
    <property type="match status" value="5"/>
</dbReference>
<dbReference type="Gene3D" id="2.170.300.10">
    <property type="entry name" value="Tie2 ligand-binding domain superfamily"/>
    <property type="match status" value="1"/>
</dbReference>
<feature type="signal peptide" evidence="17">
    <location>
        <begin position="1"/>
        <end position="30"/>
    </location>
</feature>
<feature type="disulfide bond" evidence="14">
    <location>
        <begin position="487"/>
        <end position="499"/>
    </location>
</feature>
<evidence type="ECO:0000256" key="7">
    <source>
        <dbReference type="ARBA" id="ARBA00022803"/>
    </source>
</evidence>
<evidence type="ECO:0000256" key="3">
    <source>
        <dbReference type="ARBA" id="ARBA00022525"/>
    </source>
</evidence>
<dbReference type="Pfam" id="PF00052">
    <property type="entry name" value="Laminin_B"/>
    <property type="match status" value="1"/>
</dbReference>
<dbReference type="Gene3D" id="2.60.120.260">
    <property type="entry name" value="Galactose-binding domain-like"/>
    <property type="match status" value="1"/>
</dbReference>
<feature type="disulfide bond" evidence="14">
    <location>
        <begin position="1685"/>
        <end position="1694"/>
    </location>
</feature>
<feature type="compositionally biased region" description="Basic residues" evidence="16">
    <location>
        <begin position="847"/>
        <end position="858"/>
    </location>
</feature>
<dbReference type="GO" id="GO:0005102">
    <property type="term" value="F:signaling receptor binding"/>
    <property type="evidence" value="ECO:0007669"/>
    <property type="project" value="InterPro"/>
</dbReference>
<dbReference type="SUPFAM" id="SSF57196">
    <property type="entry name" value="EGF/Laminin"/>
    <property type="match status" value="10"/>
</dbReference>
<dbReference type="SMART" id="SM00281">
    <property type="entry name" value="LamB"/>
    <property type="match status" value="1"/>
</dbReference>
<comment type="similarity">
    <text evidence="2">Belongs to the TTC39 family.</text>
</comment>
<keyword evidence="8" id="KW-0084">Basement membrane</keyword>
<feature type="disulfide bond" evidence="14">
    <location>
        <begin position="445"/>
        <end position="454"/>
    </location>
</feature>
<dbReference type="SMART" id="SM00282">
    <property type="entry name" value="LamG"/>
    <property type="match status" value="4"/>
</dbReference>
<evidence type="ECO:0000256" key="9">
    <source>
        <dbReference type="ARBA" id="ARBA00022889"/>
    </source>
</evidence>
<dbReference type="FunFam" id="2.10.25.10:FF:000034">
    <property type="entry name" value="Laminin subunit alpha 3"/>
    <property type="match status" value="1"/>
</dbReference>
<dbReference type="Gene3D" id="2.10.25.10">
    <property type="entry name" value="Laminin"/>
    <property type="match status" value="10"/>
</dbReference>
<evidence type="ECO:0000256" key="4">
    <source>
        <dbReference type="ARBA" id="ARBA00022530"/>
    </source>
</evidence>
<dbReference type="PROSITE" id="PS01248">
    <property type="entry name" value="EGF_LAM_1"/>
    <property type="match status" value="4"/>
</dbReference>
<feature type="region of interest" description="Disordered" evidence="16">
    <location>
        <begin position="3310"/>
        <end position="3355"/>
    </location>
</feature>
<feature type="disulfide bond" evidence="14">
    <location>
        <begin position="1291"/>
        <end position="1300"/>
    </location>
</feature>
<keyword evidence="11 14" id="KW-1015">Disulfide bond</keyword>
<feature type="domain" description="Laminin EGF-like" evidence="19">
    <location>
        <begin position="1149"/>
        <end position="1194"/>
    </location>
</feature>
<feature type="domain" description="Laminin EGF-like" evidence="19">
    <location>
        <begin position="532"/>
        <end position="576"/>
    </location>
</feature>
<sequence length="3621" mass="401851">MWNMARGMRAAHLLALICTFSTTLFRDADGQETFDDLTGFSLSPPYFNLAHGSSISATATCGQDEAGRPRNDLYCKLVGGPTNRVLTQNIQGQFCDYCNSAEPNKAHPVTNAIDGTERWWQSPPLSRGLVNNEVNVTLDLGQLFHVAYVLIKFANSPRPDLWVLERSVDNGRTFTPWQYFAHSKHECIEKFGKQPNARILSDDDQVCTTEYSRIVPVENGEIVVSLVNGRPGSRNFTYSPVLRDFTKATNIRLRFLRTTTLLGHLISKAQRDPTVTRRGISFGRDSEDCLGQDRQQAHNMMQQEKPAASNITTVSKTLVSEDAAFVMGTHRLQCECQHNTCGESCDRCCPGFNQKPWRAATVDSPNECEQMERRGASLDTFGRFSGGGVCINCQHNTAGVNCEQCLEGFYRPYGVPPESHTGCIRCRCDERTTAGCEMGSGRCICKPQFTGEHCDRCADGYYYYPQCIRYPVYQTTTESPAGPIVECVCDYRGTAYGVCDASGRCLCRQGVEGERCDRCQPGYHSFPNCQACLCDGAGVANSVCSPSGQCVCFPNYGGQECDGCSPGYYGYPDCAAPISVCNPAGTELADPQTKSGKCHCKPNTCGHACDTCKNGYFLLQKKKYFGCEGCQCDVGGAVGMACDEISGRCQCRENVVGLKCTEPAPSYYFPTLHQLKFEVEDGTTPNARPVRFGYDPQEFPDFSWRGYAVMSPAQSEVRVTVHVDPKDGRQHLFRVVLRFTNPSSTSVTGSIKATNNRGAAGEGFAEPFALTPGKWIIHIKAEGVLLDYLVLLPRDYYEAPLLQEKITEPCTYLPTANRDTNCLLYKHVAMDGFSSALGAQGKLSSRSGRRRRQARVRRPTSDHPEMANLSGRQLSLRVPHPGPYALVLEYASEVDNVQNVNIIISGQSGDHIPARANIYSCAYSFLCRSVAVDSNNQVTMLQLSHKTEILLQTSTATFLLYKVYAVPAEEFSMEYVDPKVLCVSTHGRFTENRYVTFQKASLHAFNNMVTQRMKAAVKKIMLQEVRVNAGREWKGSINASFCPAVTGCREVVIADDRIALDFDQNSWQQPTISVIVPPRKTLILDYILLVPDSSYTPGLLREKPLDKSADFIQQCRGEGFYIDPRASSQFCRDSARSLAAAYNDGALPCNCDKSGSTGSVCDPVGGQCPCRRHVIGQQCTKCATGYYGFPYCRRECMATSSCSGENAIYLSALNLFVHISAACECGRRLCDEVTGRCICPPQTVKPACDVCQSQTFSYHPLLGCEGCECSPNGIKANAGPECDRITGQCSCKPRIGGRQCDRCAPGYYRFPDCIPCNCKQGGVTADVCHPDTGRCLCKRNVAGVKCDTCRQGSFYFDPYNPRGCTSCFCFGATDRCQSSSKRRGKFVGMQAWRLESPDQEEVISVLNTASNTVVADIQELPPTIQTLHWVAPSSYLGNRGRNMTLIHMAPQVPLPDRLYQGRVQLLEGNWRHAITNRPVSREELMMVLAGLVGLRIRALYFTQTQRLSLGEVGLEGATDTGTGGPGNTVEDCSCPPQYTGDSCEDQGTQRIEYPSVNDEGTQRVHYPSVHDRGQTILYPSVNDSSAGFQTQKCSPGYYRDGSGPFLGRCVPCQCNGLADECEEKTGRCLNCQYNTAGDRCERCKEGYYGNAAQRTCRVCPCPFSVATNSFAIGCREVFGDFQCICRSGYTGDKCESCAPGYYGDPLTPGGSCRPCNCNGNGNNCDPRTGECDNCAQTLLHDLEKLDDELGKIKGQLDNANASMSSQDRLKKLEQALYDTKILVNKYSTTINTQKSRVNQLKDDTKNLSDDIGSLKDKADERANEADMAVQDVERTHRRAKDLDSEIRNTLKKIQALLDQLNEGSGSGTPAPGGNLSKMLEDAQRMVDEMNNRNFSPEKKAADKERDEAKKLLDYIKANVSKQCDQNEAAAKKIQGLLKNYEDKLKDLDKAIKEAANFVKMANTQNGLNAQALKDLQERIEDLKKERKVVESKMAMAEDELRKAQDLERMLSNSKMEYEQLAAQMDGAKTDLTKKVNEISRAAAKGDIVEAAEEHAKNLAKLAKDLEDTVKNASGRSEVRNAKDAIDAYKNITDAINAAEIAAKEAKDAADNALNNVKKQNLTERAKNLKKNGENLLQDANQAEKDLENAANNLTDLTERMRNADEKKKALQKDLLDAENQLKNIKRDDIGNIIDEAKRKAASANSSATDTMNKLNDIRKEVDKINVSPSDANLKNVLDGVDQTVKDLLKTIPSLDDKISEVENLTSQFSTSNITENIKKIKELIEQARDAANRIVVPMKFTGDGHVELRPPKNLDDLKAYTDLSLSLQRPLSGGDRGDGRRRRRQTSANNDMFVLYLGGRDSKNYIGMVLRSNVLYGVYKLNGEEMVMKTGFITKSPFEQAIFDSVELNRIYQDAEMVLTKSSAGSSGSQPIRKSEQGQGIKNLLDLAPSDIVFYVGGYPSNFTPPDSLKYPGYHGCIEFSSFNDKVVSLYNFKNAEKINPEPPCKRYKSRGDTSYFEGTGFGKMKIDSKLYISVNVYTRSENGLLLYMENEGNYFTLTMEKGIIFLRSNLLEAATDDVKIFPRDNFADVLFYAANNKIIVRANSKQVVSHELSYDFSKFKECYIGGAPQDLRERDNITVRPFKGCMKDLKLNRNHKTLDAEVGISNGCPKDSLSDGLMNIALQNGYVIVTLSSDMWKSNKQYNDGQWHYVTAKRTAGRTEVIIDDEDIAQPHSGSSSTADTAGSLVLGQNEFKGCISNLYTRRPDHLYRAEDFSTFGSSGNVFVDVCAADSPAQQMLDRSPKRDGVMQVINESLSECALPALVQHSYRMGGPVSSLSYSLPLQVLQPRPHFSLDVRTRAPEGLLFFATTRGGRSHLALYISKGRIRLSVGKQKEIFNREKYNDGKWHSVIFSLEKKKFRLVVDGIRAQDGQLTNAELTSMQQFVSPMYLGSVPESLHKELKSKALPKQSVTGCIRNFKMNGAAMSNPTTNHGVGPCFEGQTQRGAYFSGNGAHVIINDSFVVDPSFELLFSIRPRSPTGLLLHVGDFGRSQNGITMSHYLSVYMLNGKVVAQVNNGKGDFMVSVKPKASLCDGVFHKISVIKRKNVIQLHVDTVDNYKIGPPSSTNTLTKDSLYVGGIPEMSMQQMIPVTSSFVGCIQDMRINIPRLRYRVSQWRTPKHQPRVGNHSPLMSFGASFVSFLNAMMTFEEEKMQTAFEDLKATERLCESENTGVIETIKNKIKRSMDSQRSGVAAVDRLQRQIIIADCQVYLAVLSFIKQELSSYIKGGWILRKAWKMYNKCYSDITQLQEGSRRRASEQQATPPPSLSSSSDLSHHSRSSSPWPEPIPQSGRRQPRRLWTGLKGSVSFGYGLFHLCISMVPAAPPEDRQPAGFPRRPPSRPVSAHSTPVKSSTPRGKYILRIDLIIHVLDLKKLNNNAYKSRSTKTPFQCQITSALTSFRDALDLASDQREIQHVCLYEIGWCSMIELNYREAYKAFERLMTESRWSQCYYAYLTGVCQGATGDLEGAVHVFKDVKRLFKRKNNQIELFSMKRGIDDASCAGLKNLLLGAINKCLHNTKDAIQYFRLAARDEEDYSGYDFENRLHVRIHSAFASMRTEAQP</sequence>
<dbReference type="FunFam" id="2.60.120.200:FF:000150">
    <property type="entry name" value="Laminin subunit alpha 5"/>
    <property type="match status" value="1"/>
</dbReference>
<organism evidence="22 23">
    <name type="scientific">Collichthys lucidus</name>
    <name type="common">Big head croaker</name>
    <name type="synonym">Sciaena lucida</name>
    <dbReference type="NCBI Taxonomy" id="240159"/>
    <lineage>
        <taxon>Eukaryota</taxon>
        <taxon>Metazoa</taxon>
        <taxon>Chordata</taxon>
        <taxon>Craniata</taxon>
        <taxon>Vertebrata</taxon>
        <taxon>Euteleostomi</taxon>
        <taxon>Actinopterygii</taxon>
        <taxon>Neopterygii</taxon>
        <taxon>Teleostei</taxon>
        <taxon>Neoteleostei</taxon>
        <taxon>Acanthomorphata</taxon>
        <taxon>Eupercaria</taxon>
        <taxon>Sciaenidae</taxon>
        <taxon>Collichthys</taxon>
    </lineage>
</organism>
<feature type="domain" description="Laminin EGF-like" evidence="19">
    <location>
        <begin position="1267"/>
        <end position="1315"/>
    </location>
</feature>
<dbReference type="InterPro" id="IPR009254">
    <property type="entry name" value="Laminin_aI"/>
</dbReference>
<feature type="disulfide bond" evidence="14">
    <location>
        <begin position="1316"/>
        <end position="1328"/>
    </location>
</feature>
<dbReference type="InterPro" id="IPR050440">
    <property type="entry name" value="Laminin/Netrin_ECM"/>
</dbReference>
<dbReference type="PROSITE" id="PS50027">
    <property type="entry name" value="EGF_LAM_2"/>
    <property type="match status" value="8"/>
</dbReference>
<feature type="coiled-coil region" evidence="15">
    <location>
        <begin position="1790"/>
        <end position="1859"/>
    </location>
</feature>
<dbReference type="PANTHER" id="PTHR10574:SF406">
    <property type="entry name" value="LAMININ SUBUNIT ALPHA 5"/>
    <property type="match status" value="1"/>
</dbReference>
<dbReference type="SUPFAM" id="SSF49899">
    <property type="entry name" value="Concanavalin A-like lectins/glucanases"/>
    <property type="match status" value="5"/>
</dbReference>
<dbReference type="Pfam" id="PF06008">
    <property type="entry name" value="Laminin_I"/>
    <property type="match status" value="1"/>
</dbReference>
<feature type="disulfide bond" evidence="14">
    <location>
        <begin position="1631"/>
        <end position="1640"/>
    </location>
</feature>
<accession>A0A4V6AQB1</accession>
<dbReference type="GO" id="GO:0009887">
    <property type="term" value="P:animal organ morphogenesis"/>
    <property type="evidence" value="ECO:0007669"/>
    <property type="project" value="TreeGrafter"/>
</dbReference>
<evidence type="ECO:0000259" key="18">
    <source>
        <dbReference type="PROSITE" id="PS50025"/>
    </source>
</evidence>
<feature type="disulfide bond" evidence="14">
    <location>
        <begin position="1170"/>
        <end position="1179"/>
    </location>
</feature>
<keyword evidence="5 17" id="KW-0732">Signal</keyword>
<dbReference type="FunFam" id="2.10.25.10:FF:000090">
    <property type="entry name" value="laminin subunit alpha"/>
    <property type="match status" value="1"/>
</dbReference>
<evidence type="ECO:0000256" key="12">
    <source>
        <dbReference type="ARBA" id="ARBA00023180"/>
    </source>
</evidence>
<dbReference type="GO" id="GO:0009888">
    <property type="term" value="P:tissue development"/>
    <property type="evidence" value="ECO:0007669"/>
    <property type="project" value="TreeGrafter"/>
</dbReference>
<evidence type="ECO:0000259" key="21">
    <source>
        <dbReference type="PROSITE" id="PS51117"/>
    </source>
</evidence>
<feature type="domain" description="Laminin EGF-like" evidence="19">
    <location>
        <begin position="1659"/>
        <end position="1714"/>
    </location>
</feature>
<feature type="disulfide bond" evidence="14">
    <location>
        <begin position="552"/>
        <end position="561"/>
    </location>
</feature>
<dbReference type="PRINTS" id="PR00011">
    <property type="entry name" value="EGFLAMININ"/>
</dbReference>
<keyword evidence="3" id="KW-0964">Secreted</keyword>
<feature type="domain" description="Laminin N-terminal" evidence="21">
    <location>
        <begin position="38"/>
        <end position="292"/>
    </location>
</feature>
<dbReference type="SMART" id="SM00181">
    <property type="entry name" value="EGF"/>
    <property type="match status" value="7"/>
</dbReference>
<evidence type="ECO:0000256" key="2">
    <source>
        <dbReference type="ARBA" id="ARBA00006400"/>
    </source>
</evidence>
<dbReference type="Pfam" id="PF10300">
    <property type="entry name" value="Iml2-TPR_39"/>
    <property type="match status" value="2"/>
</dbReference>
<feature type="domain" description="Laminin EGF-like" evidence="19">
    <location>
        <begin position="1612"/>
        <end position="1658"/>
    </location>
</feature>
<dbReference type="PROSITE" id="PS51117">
    <property type="entry name" value="LAMININ_NTER"/>
    <property type="match status" value="1"/>
</dbReference>
<dbReference type="CDD" id="cd00110">
    <property type="entry name" value="LamG"/>
    <property type="match status" value="4"/>
</dbReference>
<dbReference type="InterPro" id="IPR001791">
    <property type="entry name" value="Laminin_G"/>
</dbReference>
<dbReference type="InterPro" id="IPR019412">
    <property type="entry name" value="IML2/TPR_39"/>
</dbReference>
<dbReference type="InterPro" id="IPR000742">
    <property type="entry name" value="EGF"/>
</dbReference>
<feature type="domain" description="Laminin IV type A" evidence="20">
    <location>
        <begin position="1387"/>
        <end position="1531"/>
    </location>
</feature>
<dbReference type="Pfam" id="PF06009">
    <property type="entry name" value="Laminin_II"/>
    <property type="match status" value="1"/>
</dbReference>
<dbReference type="FunFam" id="2.10.25.10:FF:000407">
    <property type="entry name" value="Laminin subunit alpha-3"/>
    <property type="match status" value="1"/>
</dbReference>
<evidence type="ECO:0000256" key="10">
    <source>
        <dbReference type="ARBA" id="ARBA00023054"/>
    </source>
</evidence>
<protein>
    <submittedName>
        <fullName evidence="22">Laminin subunit alpha-3</fullName>
    </submittedName>
</protein>
<dbReference type="FunFam" id="2.10.25.10:FF:000083">
    <property type="entry name" value="Laminin subunit alpha"/>
    <property type="match status" value="1"/>
</dbReference>
<dbReference type="PROSITE" id="PS51115">
    <property type="entry name" value="LAMININ_IVA"/>
    <property type="match status" value="1"/>
</dbReference>
<comment type="subcellular location">
    <subcellularLocation>
        <location evidence="1">Secreted</location>
        <location evidence="1">Extracellular space</location>
        <location evidence="1">Extracellular matrix</location>
        <location evidence="1">Basement membrane</location>
    </subcellularLocation>
</comment>
<dbReference type="InterPro" id="IPR011990">
    <property type="entry name" value="TPR-like_helical_dom_sf"/>
</dbReference>
<dbReference type="PROSITE" id="PS50025">
    <property type="entry name" value="LAM_G_DOMAIN"/>
    <property type="match status" value="3"/>
</dbReference>
<dbReference type="EMBL" id="CM014089">
    <property type="protein sequence ID" value="TKS79792.1"/>
    <property type="molecule type" value="Genomic_DNA"/>
</dbReference>
<dbReference type="GO" id="GO:0030155">
    <property type="term" value="P:regulation of cell adhesion"/>
    <property type="evidence" value="ECO:0007669"/>
    <property type="project" value="InterPro"/>
</dbReference>
<feature type="region of interest" description="Disordered" evidence="16">
    <location>
        <begin position="3386"/>
        <end position="3412"/>
    </location>
</feature>
<evidence type="ECO:0000256" key="14">
    <source>
        <dbReference type="PROSITE-ProRule" id="PRU00460"/>
    </source>
</evidence>
<evidence type="ECO:0000313" key="23">
    <source>
        <dbReference type="Proteomes" id="UP000298787"/>
    </source>
</evidence>
<feature type="domain" description="Laminin G" evidence="18">
    <location>
        <begin position="3004"/>
        <end position="3188"/>
    </location>
</feature>
<dbReference type="GO" id="GO:0030334">
    <property type="term" value="P:regulation of cell migration"/>
    <property type="evidence" value="ECO:0007669"/>
    <property type="project" value="InterPro"/>
</dbReference>
<dbReference type="SMART" id="SM00136">
    <property type="entry name" value="LamNT"/>
    <property type="match status" value="1"/>
</dbReference>
<keyword evidence="23" id="KW-1185">Reference proteome</keyword>
<feature type="domain" description="Laminin G" evidence="18">
    <location>
        <begin position="2506"/>
        <end position="2669"/>
    </location>
</feature>
<feature type="disulfide bond" evidence="14">
    <location>
        <begin position="532"/>
        <end position="544"/>
    </location>
</feature>
<dbReference type="Proteomes" id="UP000298787">
    <property type="component" value="Chromosome 12"/>
</dbReference>
<dbReference type="GO" id="GO:0045995">
    <property type="term" value="P:regulation of embryonic development"/>
    <property type="evidence" value="ECO:0007669"/>
    <property type="project" value="InterPro"/>
</dbReference>
<feature type="domain" description="Laminin EGF-like" evidence="19">
    <location>
        <begin position="487"/>
        <end position="531"/>
    </location>
</feature>
<dbReference type="InterPro" id="IPR010307">
    <property type="entry name" value="Laminin_dom_II"/>
</dbReference>
<gene>
    <name evidence="22" type="ORF">D9C73_013977</name>
</gene>
<dbReference type="CDD" id="cd00055">
    <property type="entry name" value="EGF_Lam"/>
    <property type="match status" value="12"/>
</dbReference>
<dbReference type="FunFam" id="2.10.25.10:FF:000069">
    <property type="entry name" value="Laminin subunit alpha 1"/>
    <property type="match status" value="1"/>
</dbReference>
<feature type="disulfide bond" evidence="14">
    <location>
        <begin position="1318"/>
        <end position="1335"/>
    </location>
</feature>
<name>A0A4V6AQB1_COLLU</name>
<feature type="domain" description="Laminin EGF-like" evidence="19">
    <location>
        <begin position="1316"/>
        <end position="1366"/>
    </location>
</feature>
<dbReference type="Pfam" id="PF02210">
    <property type="entry name" value="Laminin_G_2"/>
    <property type="match status" value="4"/>
</dbReference>
<proteinExistence type="inferred from homology"/>
<dbReference type="STRING" id="240159.A0A4V6AQB1"/>
<evidence type="ECO:0000259" key="20">
    <source>
        <dbReference type="PROSITE" id="PS51115"/>
    </source>
</evidence>
<dbReference type="InterPro" id="IPR008211">
    <property type="entry name" value="Laminin_N"/>
</dbReference>
<dbReference type="Pfam" id="PF00055">
    <property type="entry name" value="Laminin_N"/>
    <property type="match status" value="1"/>
</dbReference>
<dbReference type="SUPFAM" id="SSF57997">
    <property type="entry name" value="Tropomyosin"/>
    <property type="match status" value="1"/>
</dbReference>
<evidence type="ECO:0000256" key="11">
    <source>
        <dbReference type="ARBA" id="ARBA00023157"/>
    </source>
</evidence>
<dbReference type="FunFam" id="2.10.25.10:FF:000011">
    <property type="entry name" value="Cadherin EGF LAG seven-pass G-type receptor"/>
    <property type="match status" value="2"/>
</dbReference>
<keyword evidence="9" id="KW-0130">Cell adhesion</keyword>
<evidence type="ECO:0000256" key="13">
    <source>
        <dbReference type="ARBA" id="ARBA00023292"/>
    </source>
</evidence>
<keyword evidence="6" id="KW-0677">Repeat</keyword>
<dbReference type="InterPro" id="IPR002049">
    <property type="entry name" value="LE_dom"/>
</dbReference>
<reference evidence="22 23" key="1">
    <citation type="submission" date="2019-01" db="EMBL/GenBank/DDBJ databases">
        <title>Genome Assembly of Collichthys lucidus.</title>
        <authorList>
            <person name="Cai M."/>
            <person name="Xiao S."/>
        </authorList>
    </citation>
    <scope>NUCLEOTIDE SEQUENCE [LARGE SCALE GENOMIC DNA]</scope>
    <source>
        <strain evidence="22">JT15FE1705JMU</strain>
        <tissue evidence="22">Muscle</tissue>
    </source>
</reference>
<feature type="domain" description="Laminin G" evidence="18">
    <location>
        <begin position="2827"/>
        <end position="2997"/>
    </location>
</feature>
<dbReference type="PANTHER" id="PTHR10574">
    <property type="entry name" value="NETRIN/LAMININ-RELATED"/>
    <property type="match status" value="1"/>
</dbReference>
<dbReference type="SUPFAM" id="SSF48452">
    <property type="entry name" value="TPR-like"/>
    <property type="match status" value="1"/>
</dbReference>
<dbReference type="InterPro" id="IPR000034">
    <property type="entry name" value="Laminin_IV"/>
</dbReference>
<evidence type="ECO:0000256" key="16">
    <source>
        <dbReference type="SAM" id="MobiDB-lite"/>
    </source>
</evidence>
<evidence type="ECO:0000256" key="15">
    <source>
        <dbReference type="SAM" id="Coils"/>
    </source>
</evidence>
<feature type="disulfide bond" evidence="14">
    <location>
        <begin position="1337"/>
        <end position="1346"/>
    </location>
</feature>
<feature type="domain" description="Laminin EGF-like" evidence="19">
    <location>
        <begin position="426"/>
        <end position="469"/>
    </location>
</feature>
<evidence type="ECO:0000313" key="22">
    <source>
        <dbReference type="EMBL" id="TKS79792.1"/>
    </source>
</evidence>
<evidence type="ECO:0000259" key="19">
    <source>
        <dbReference type="PROSITE" id="PS50027"/>
    </source>
</evidence>
<keyword evidence="12" id="KW-0325">Glycoprotein</keyword>
<feature type="region of interest" description="Disordered" evidence="16">
    <location>
        <begin position="839"/>
        <end position="872"/>
    </location>
</feature>
<dbReference type="SMART" id="SM00180">
    <property type="entry name" value="EGF_Lam"/>
    <property type="match status" value="13"/>
</dbReference>
<dbReference type="GO" id="GO:0005604">
    <property type="term" value="C:basement membrane"/>
    <property type="evidence" value="ECO:0007669"/>
    <property type="project" value="UniProtKB-SubCell"/>
</dbReference>
<feature type="chain" id="PRO_5020296582" evidence="17">
    <location>
        <begin position="31"/>
        <end position="3621"/>
    </location>
</feature>
<dbReference type="Pfam" id="PF00053">
    <property type="entry name" value="EGF_laminin"/>
    <property type="match status" value="10"/>
</dbReference>
<dbReference type="Pfam" id="PF24973">
    <property type="entry name" value="EGF_LMN_ATRN"/>
    <property type="match status" value="1"/>
</dbReference>
<feature type="disulfide bond" evidence="14">
    <location>
        <begin position="1149"/>
        <end position="1161"/>
    </location>
</feature>